<dbReference type="AlphaFoldDB" id="A0ABD2WI43"/>
<organism evidence="1 2">
    <name type="scientific">Trichogramma kaykai</name>
    <dbReference type="NCBI Taxonomy" id="54128"/>
    <lineage>
        <taxon>Eukaryota</taxon>
        <taxon>Metazoa</taxon>
        <taxon>Ecdysozoa</taxon>
        <taxon>Arthropoda</taxon>
        <taxon>Hexapoda</taxon>
        <taxon>Insecta</taxon>
        <taxon>Pterygota</taxon>
        <taxon>Neoptera</taxon>
        <taxon>Endopterygota</taxon>
        <taxon>Hymenoptera</taxon>
        <taxon>Apocrita</taxon>
        <taxon>Proctotrupomorpha</taxon>
        <taxon>Chalcidoidea</taxon>
        <taxon>Trichogrammatidae</taxon>
        <taxon>Trichogramma</taxon>
    </lineage>
</organism>
<keyword evidence="2" id="KW-1185">Reference proteome</keyword>
<dbReference type="Proteomes" id="UP001627154">
    <property type="component" value="Unassembled WGS sequence"/>
</dbReference>
<gene>
    <name evidence="1" type="ORF">TKK_012934</name>
</gene>
<sequence length="69" mass="8401">MHLTFHTHTHTHTHTHAYILRTIPKIVLPARARYMYYKIISKRRRLISYYYNCPCLTRRVVRSSVNKKS</sequence>
<evidence type="ECO:0000313" key="2">
    <source>
        <dbReference type="Proteomes" id="UP001627154"/>
    </source>
</evidence>
<name>A0ABD2WI43_9HYME</name>
<proteinExistence type="predicted"/>
<evidence type="ECO:0000313" key="1">
    <source>
        <dbReference type="EMBL" id="KAL3392623.1"/>
    </source>
</evidence>
<comment type="caution">
    <text evidence="1">The sequence shown here is derived from an EMBL/GenBank/DDBJ whole genome shotgun (WGS) entry which is preliminary data.</text>
</comment>
<protein>
    <submittedName>
        <fullName evidence="1">Uncharacterized protein</fullName>
    </submittedName>
</protein>
<dbReference type="EMBL" id="JBJJXI010000103">
    <property type="protein sequence ID" value="KAL3392623.1"/>
    <property type="molecule type" value="Genomic_DNA"/>
</dbReference>
<reference evidence="1 2" key="1">
    <citation type="journal article" date="2024" name="bioRxiv">
        <title>A reference genome for Trichogramma kaykai: A tiny desert-dwelling parasitoid wasp with competing sex-ratio distorters.</title>
        <authorList>
            <person name="Culotta J."/>
            <person name="Lindsey A.R."/>
        </authorList>
    </citation>
    <scope>NUCLEOTIDE SEQUENCE [LARGE SCALE GENOMIC DNA]</scope>
    <source>
        <strain evidence="1 2">KSX58</strain>
    </source>
</reference>
<accession>A0ABD2WI43</accession>